<keyword evidence="2" id="KW-1185">Reference proteome</keyword>
<evidence type="ECO:0000313" key="1">
    <source>
        <dbReference type="EMBL" id="KAJ8970380.1"/>
    </source>
</evidence>
<protein>
    <submittedName>
        <fullName evidence="1">Uncharacterized protein</fullName>
    </submittedName>
</protein>
<comment type="caution">
    <text evidence="1">The sequence shown here is derived from an EMBL/GenBank/DDBJ whole genome shotgun (WGS) entry which is preliminary data.</text>
</comment>
<proteinExistence type="predicted"/>
<name>A0ABQ9J0J4_9CUCU</name>
<sequence>MQGRLVLDMPKNLDGVSKINDANFRQSLSNILYLLLKEFFLLPCGGSFAATWGGYVNRLAVWGNIAVMKDNIETIQTIGLRFLYFPLSIYSHFKKKSGKENPAESNRTSAVSIAAAVPELNNLKRLIAAAEILETRDAFVFGVS</sequence>
<evidence type="ECO:0000313" key="2">
    <source>
        <dbReference type="Proteomes" id="UP001162164"/>
    </source>
</evidence>
<dbReference type="EMBL" id="JAPWTJ010001633">
    <property type="protein sequence ID" value="KAJ8970380.1"/>
    <property type="molecule type" value="Genomic_DNA"/>
</dbReference>
<reference evidence="1" key="1">
    <citation type="journal article" date="2023" name="Insect Mol. Biol.">
        <title>Genome sequencing provides insights into the evolution of gene families encoding plant cell wall-degrading enzymes in longhorned beetles.</title>
        <authorList>
            <person name="Shin N.R."/>
            <person name="Okamura Y."/>
            <person name="Kirsch R."/>
            <person name="Pauchet Y."/>
        </authorList>
    </citation>
    <scope>NUCLEOTIDE SEQUENCE</scope>
    <source>
        <strain evidence="1">MMC_N1</strain>
    </source>
</reference>
<dbReference type="Proteomes" id="UP001162164">
    <property type="component" value="Unassembled WGS sequence"/>
</dbReference>
<organism evidence="1 2">
    <name type="scientific">Molorchus minor</name>
    <dbReference type="NCBI Taxonomy" id="1323400"/>
    <lineage>
        <taxon>Eukaryota</taxon>
        <taxon>Metazoa</taxon>
        <taxon>Ecdysozoa</taxon>
        <taxon>Arthropoda</taxon>
        <taxon>Hexapoda</taxon>
        <taxon>Insecta</taxon>
        <taxon>Pterygota</taxon>
        <taxon>Neoptera</taxon>
        <taxon>Endopterygota</taxon>
        <taxon>Coleoptera</taxon>
        <taxon>Polyphaga</taxon>
        <taxon>Cucujiformia</taxon>
        <taxon>Chrysomeloidea</taxon>
        <taxon>Cerambycidae</taxon>
        <taxon>Lamiinae</taxon>
        <taxon>Monochamini</taxon>
        <taxon>Molorchus</taxon>
    </lineage>
</organism>
<accession>A0ABQ9J0J4</accession>
<gene>
    <name evidence="1" type="ORF">NQ317_017179</name>
</gene>